<dbReference type="InterPro" id="IPR032675">
    <property type="entry name" value="LRR_dom_sf"/>
</dbReference>
<dbReference type="Gene3D" id="3.80.10.10">
    <property type="entry name" value="Ribonuclease Inhibitor"/>
    <property type="match status" value="1"/>
</dbReference>
<gene>
    <name evidence="2" type="ORF">GYMLUDRAFT_245635</name>
</gene>
<proteinExistence type="predicted"/>
<organism evidence="2 3">
    <name type="scientific">Collybiopsis luxurians FD-317 M1</name>
    <dbReference type="NCBI Taxonomy" id="944289"/>
    <lineage>
        <taxon>Eukaryota</taxon>
        <taxon>Fungi</taxon>
        <taxon>Dikarya</taxon>
        <taxon>Basidiomycota</taxon>
        <taxon>Agaricomycotina</taxon>
        <taxon>Agaricomycetes</taxon>
        <taxon>Agaricomycetidae</taxon>
        <taxon>Agaricales</taxon>
        <taxon>Marasmiineae</taxon>
        <taxon>Omphalotaceae</taxon>
        <taxon>Collybiopsis</taxon>
        <taxon>Collybiopsis luxurians</taxon>
    </lineage>
</organism>
<dbReference type="EMBL" id="KN834782">
    <property type="protein sequence ID" value="KIK58850.1"/>
    <property type="molecule type" value="Genomic_DNA"/>
</dbReference>
<feature type="domain" description="F-box" evidence="1">
    <location>
        <begin position="12"/>
        <end position="61"/>
    </location>
</feature>
<reference evidence="2 3" key="1">
    <citation type="submission" date="2014-04" db="EMBL/GenBank/DDBJ databases">
        <title>Evolutionary Origins and Diversification of the Mycorrhizal Mutualists.</title>
        <authorList>
            <consortium name="DOE Joint Genome Institute"/>
            <consortium name="Mycorrhizal Genomics Consortium"/>
            <person name="Kohler A."/>
            <person name="Kuo A."/>
            <person name="Nagy L.G."/>
            <person name="Floudas D."/>
            <person name="Copeland A."/>
            <person name="Barry K.W."/>
            <person name="Cichocki N."/>
            <person name="Veneault-Fourrey C."/>
            <person name="LaButti K."/>
            <person name="Lindquist E.A."/>
            <person name="Lipzen A."/>
            <person name="Lundell T."/>
            <person name="Morin E."/>
            <person name="Murat C."/>
            <person name="Riley R."/>
            <person name="Ohm R."/>
            <person name="Sun H."/>
            <person name="Tunlid A."/>
            <person name="Henrissat B."/>
            <person name="Grigoriev I.V."/>
            <person name="Hibbett D.S."/>
            <person name="Martin F."/>
        </authorList>
    </citation>
    <scope>NUCLEOTIDE SEQUENCE [LARGE SCALE GENOMIC DNA]</scope>
    <source>
        <strain evidence="2 3">FD-317 M1</strain>
    </source>
</reference>
<dbReference type="SUPFAM" id="SSF52047">
    <property type="entry name" value="RNI-like"/>
    <property type="match status" value="1"/>
</dbReference>
<protein>
    <recommendedName>
        <fullName evidence="1">F-box domain-containing protein</fullName>
    </recommendedName>
</protein>
<dbReference type="InterPro" id="IPR001810">
    <property type="entry name" value="F-box_dom"/>
</dbReference>
<evidence type="ECO:0000259" key="1">
    <source>
        <dbReference type="Pfam" id="PF12937"/>
    </source>
</evidence>
<sequence>MPQISNYRYVPLPVELLIHIFSIALDAYWFDKTHPVLALASVCAFWHSVAIGTPSFWQKIKIPPSSFDFIKLQLDHSHQHPLIVDVYSETSLDGSLLALLVEHSEQWEEVALTIPEPDYSFLTSVRGRLPRLKRLKIDTYYLSEAPDFDGFEKAPLLREVIFEPLRDRFSSGFPIPYSQLTKLQCIGCPVRLLYPILTRVPTLVKLEVIAVDYDRFEISSPALAFPNLQKATVMECEAPFFYCLLAHTPLLTELWIYGFAGSGRLDLAATLTLPLLRSLVIEVAGFDRYLATVICSLRAPNLVELDFRGDLEDNEEEDNGLYLRHIQHFVQNSGCRLQSVRILLKAGDPGTSLAMLSLLGAMPSLDHLVIAIDYLEHIPFSSLTPVSSVLPNLSTFIIYTAEFDDLAVLNDLVTFAQRRGELKMQILTSGELRK</sequence>
<dbReference type="Pfam" id="PF12937">
    <property type="entry name" value="F-box-like"/>
    <property type="match status" value="1"/>
</dbReference>
<keyword evidence="3" id="KW-1185">Reference proteome</keyword>
<dbReference type="OrthoDB" id="3365698at2759"/>
<dbReference type="HOGENOM" id="CLU_655610_0_0_1"/>
<dbReference type="AlphaFoldDB" id="A0A0D0B631"/>
<evidence type="ECO:0000313" key="3">
    <source>
        <dbReference type="Proteomes" id="UP000053593"/>
    </source>
</evidence>
<evidence type="ECO:0000313" key="2">
    <source>
        <dbReference type="EMBL" id="KIK58850.1"/>
    </source>
</evidence>
<dbReference type="Gene3D" id="1.20.1280.50">
    <property type="match status" value="1"/>
</dbReference>
<name>A0A0D0B631_9AGAR</name>
<accession>A0A0D0B631</accession>
<dbReference type="Proteomes" id="UP000053593">
    <property type="component" value="Unassembled WGS sequence"/>
</dbReference>